<evidence type="ECO:0000313" key="2">
    <source>
        <dbReference type="Proteomes" id="UP000252733"/>
    </source>
</evidence>
<comment type="caution">
    <text evidence="1">The sequence shown here is derived from an EMBL/GenBank/DDBJ whole genome shotgun (WGS) entry which is preliminary data.</text>
</comment>
<organism evidence="1 2">
    <name type="scientific">Marinilabilia salmonicolor</name>
    <dbReference type="NCBI Taxonomy" id="989"/>
    <lineage>
        <taxon>Bacteria</taxon>
        <taxon>Pseudomonadati</taxon>
        <taxon>Bacteroidota</taxon>
        <taxon>Bacteroidia</taxon>
        <taxon>Marinilabiliales</taxon>
        <taxon>Marinilabiliaceae</taxon>
        <taxon>Marinilabilia</taxon>
    </lineage>
</organism>
<reference evidence="1 2" key="1">
    <citation type="submission" date="2018-07" db="EMBL/GenBank/DDBJ databases">
        <title>Freshwater and sediment microbial communities from various areas in North America, analyzing microbe dynamics in response to fracking.</title>
        <authorList>
            <person name="Lamendella R."/>
        </authorList>
    </citation>
    <scope>NUCLEOTIDE SEQUENCE [LARGE SCALE GENOMIC DNA]</scope>
    <source>
        <strain evidence="1 2">160A</strain>
    </source>
</reference>
<proteinExistence type="predicted"/>
<dbReference type="AlphaFoldDB" id="A0A2T0XPL3"/>
<gene>
    <name evidence="1" type="ORF">DFO77_12240</name>
</gene>
<name>A0A2T0XPL3_9BACT</name>
<evidence type="ECO:0000313" key="1">
    <source>
        <dbReference type="EMBL" id="RCW30390.1"/>
    </source>
</evidence>
<dbReference type="Proteomes" id="UP000252733">
    <property type="component" value="Unassembled WGS sequence"/>
</dbReference>
<dbReference type="EMBL" id="QPIZ01000022">
    <property type="protein sequence ID" value="RCW30390.1"/>
    <property type="molecule type" value="Genomic_DNA"/>
</dbReference>
<sequence>MKKLKETQQSSGSALLIAKIKWVIKLLTVIL</sequence>
<protein>
    <submittedName>
        <fullName evidence="1">Uncharacterized protein</fullName>
    </submittedName>
</protein>
<keyword evidence="2" id="KW-1185">Reference proteome</keyword>
<accession>A0A2T0XPL3</accession>